<proteinExistence type="predicted"/>
<protein>
    <submittedName>
        <fullName evidence="1">Alpha/beta hydrolase</fullName>
    </submittedName>
</protein>
<name>A0ABW5X0T8_9FLAO</name>
<sequence>MTKAIVFIAAFFFYGNLFASQVDTLLVYSKAMNKQVKNVVITPNSYTEKGEAYAVVYLLHGAGGDYKAWLGKAPDIKTYADLYNIINVCPDGGKTSWYFDSPVDSSMKYETYISRELVTEVDKAYNTSADKKAGLSRAIVWAVTVHCTWPLSIRIFGVQRQA</sequence>
<gene>
    <name evidence="1" type="ORF">ACFSYS_05095</name>
</gene>
<dbReference type="InterPro" id="IPR029058">
    <property type="entry name" value="AB_hydrolase_fold"/>
</dbReference>
<organism evidence="1 2">
    <name type="scientific">Christiangramia antarctica</name>
    <dbReference type="NCBI Taxonomy" id="2058158"/>
    <lineage>
        <taxon>Bacteria</taxon>
        <taxon>Pseudomonadati</taxon>
        <taxon>Bacteroidota</taxon>
        <taxon>Flavobacteriia</taxon>
        <taxon>Flavobacteriales</taxon>
        <taxon>Flavobacteriaceae</taxon>
        <taxon>Christiangramia</taxon>
    </lineage>
</organism>
<dbReference type="Pfam" id="PF00756">
    <property type="entry name" value="Esterase"/>
    <property type="match status" value="1"/>
</dbReference>
<dbReference type="Proteomes" id="UP001597438">
    <property type="component" value="Unassembled WGS sequence"/>
</dbReference>
<reference evidence="2" key="1">
    <citation type="journal article" date="2019" name="Int. J. Syst. Evol. Microbiol.">
        <title>The Global Catalogue of Microorganisms (GCM) 10K type strain sequencing project: providing services to taxonomists for standard genome sequencing and annotation.</title>
        <authorList>
            <consortium name="The Broad Institute Genomics Platform"/>
            <consortium name="The Broad Institute Genome Sequencing Center for Infectious Disease"/>
            <person name="Wu L."/>
            <person name="Ma J."/>
        </authorList>
    </citation>
    <scope>NUCLEOTIDE SEQUENCE [LARGE SCALE GENOMIC DNA]</scope>
    <source>
        <strain evidence="2">KCTC 52925</strain>
    </source>
</reference>
<dbReference type="InterPro" id="IPR000801">
    <property type="entry name" value="Esterase-like"/>
</dbReference>
<keyword evidence="1" id="KW-0378">Hydrolase</keyword>
<keyword evidence="2" id="KW-1185">Reference proteome</keyword>
<evidence type="ECO:0000313" key="1">
    <source>
        <dbReference type="EMBL" id="MFD2832655.1"/>
    </source>
</evidence>
<comment type="caution">
    <text evidence="1">The sequence shown here is derived from an EMBL/GenBank/DDBJ whole genome shotgun (WGS) entry which is preliminary data.</text>
</comment>
<accession>A0ABW5X0T8</accession>
<dbReference type="SUPFAM" id="SSF53474">
    <property type="entry name" value="alpha/beta-Hydrolases"/>
    <property type="match status" value="1"/>
</dbReference>
<dbReference type="Gene3D" id="3.40.50.1820">
    <property type="entry name" value="alpha/beta hydrolase"/>
    <property type="match status" value="1"/>
</dbReference>
<dbReference type="GO" id="GO:0016787">
    <property type="term" value="F:hydrolase activity"/>
    <property type="evidence" value="ECO:0007669"/>
    <property type="project" value="UniProtKB-KW"/>
</dbReference>
<evidence type="ECO:0000313" key="2">
    <source>
        <dbReference type="Proteomes" id="UP001597438"/>
    </source>
</evidence>
<dbReference type="EMBL" id="JBHUOJ010000009">
    <property type="protein sequence ID" value="MFD2832655.1"/>
    <property type="molecule type" value="Genomic_DNA"/>
</dbReference>
<dbReference type="RefSeq" id="WP_251741833.1">
    <property type="nucleotide sequence ID" value="NZ_JBHUOJ010000009.1"/>
</dbReference>